<keyword evidence="2" id="KW-1185">Reference proteome</keyword>
<dbReference type="Gene3D" id="3.30.710.10">
    <property type="entry name" value="Potassium Channel Kv1.1, Chain A"/>
    <property type="match status" value="1"/>
</dbReference>
<dbReference type="EMBL" id="JH711576">
    <property type="protein sequence ID" value="EIW83296.1"/>
    <property type="molecule type" value="Genomic_DNA"/>
</dbReference>
<sequence>MDVLLKNSKGLLVNSEGYPNGIVQPEDYDYEDDSDFDPDEEAIIEEVDSAGLSRTREREVEAYNSPFASTGSLTSTRVTSSNDTMIVTGAAYQTWKALINYSYTGNVQFLPLTSTGIRKTSPKGVGDELSSSHPCSPKSMYRLADKLELRTLREHAFKAISRDLSASNILDEVTSKFTSEHPKIFQMEMGFLLALRGNPVILQNLSMKMDQIVRGEVPHCKEVLNTIMATLWGKRDHKMSYNY</sequence>
<dbReference type="AlphaFoldDB" id="A0A5M3MW03"/>
<evidence type="ECO:0000313" key="1">
    <source>
        <dbReference type="EMBL" id="EIW83296.1"/>
    </source>
</evidence>
<dbReference type="OMA" id="LAYDNIC"/>
<name>A0A5M3MW03_CONPW</name>
<evidence type="ECO:0008006" key="3">
    <source>
        <dbReference type="Google" id="ProtNLM"/>
    </source>
</evidence>
<reference evidence="2" key="1">
    <citation type="journal article" date="2012" name="Science">
        <title>The Paleozoic origin of enzymatic lignin decomposition reconstructed from 31 fungal genomes.</title>
        <authorList>
            <person name="Floudas D."/>
            <person name="Binder M."/>
            <person name="Riley R."/>
            <person name="Barry K."/>
            <person name="Blanchette R.A."/>
            <person name="Henrissat B."/>
            <person name="Martinez A.T."/>
            <person name="Otillar R."/>
            <person name="Spatafora J.W."/>
            <person name="Yadav J.S."/>
            <person name="Aerts A."/>
            <person name="Benoit I."/>
            <person name="Boyd A."/>
            <person name="Carlson A."/>
            <person name="Copeland A."/>
            <person name="Coutinho P.M."/>
            <person name="de Vries R.P."/>
            <person name="Ferreira P."/>
            <person name="Findley K."/>
            <person name="Foster B."/>
            <person name="Gaskell J."/>
            <person name="Glotzer D."/>
            <person name="Gorecki P."/>
            <person name="Heitman J."/>
            <person name="Hesse C."/>
            <person name="Hori C."/>
            <person name="Igarashi K."/>
            <person name="Jurgens J.A."/>
            <person name="Kallen N."/>
            <person name="Kersten P."/>
            <person name="Kohler A."/>
            <person name="Kuees U."/>
            <person name="Kumar T.K.A."/>
            <person name="Kuo A."/>
            <person name="LaButti K."/>
            <person name="Larrondo L.F."/>
            <person name="Lindquist E."/>
            <person name="Ling A."/>
            <person name="Lombard V."/>
            <person name="Lucas S."/>
            <person name="Lundell T."/>
            <person name="Martin R."/>
            <person name="McLaughlin D.J."/>
            <person name="Morgenstern I."/>
            <person name="Morin E."/>
            <person name="Murat C."/>
            <person name="Nagy L.G."/>
            <person name="Nolan M."/>
            <person name="Ohm R.A."/>
            <person name="Patyshakuliyeva A."/>
            <person name="Rokas A."/>
            <person name="Ruiz-Duenas F.J."/>
            <person name="Sabat G."/>
            <person name="Salamov A."/>
            <person name="Samejima M."/>
            <person name="Schmutz J."/>
            <person name="Slot J.C."/>
            <person name="St John F."/>
            <person name="Stenlid J."/>
            <person name="Sun H."/>
            <person name="Sun S."/>
            <person name="Syed K."/>
            <person name="Tsang A."/>
            <person name="Wiebenga A."/>
            <person name="Young D."/>
            <person name="Pisabarro A."/>
            <person name="Eastwood D.C."/>
            <person name="Martin F."/>
            <person name="Cullen D."/>
            <person name="Grigoriev I.V."/>
            <person name="Hibbett D.S."/>
        </authorList>
    </citation>
    <scope>NUCLEOTIDE SEQUENCE [LARGE SCALE GENOMIC DNA]</scope>
    <source>
        <strain evidence="2">RWD-64-598 SS2</strain>
    </source>
</reference>
<proteinExistence type="predicted"/>
<gene>
    <name evidence="1" type="ORF">CONPUDRAFT_152321</name>
</gene>
<dbReference type="GeneID" id="19202984"/>
<organism evidence="1 2">
    <name type="scientific">Coniophora puteana (strain RWD-64-598)</name>
    <name type="common">Brown rot fungus</name>
    <dbReference type="NCBI Taxonomy" id="741705"/>
    <lineage>
        <taxon>Eukaryota</taxon>
        <taxon>Fungi</taxon>
        <taxon>Dikarya</taxon>
        <taxon>Basidiomycota</taxon>
        <taxon>Agaricomycotina</taxon>
        <taxon>Agaricomycetes</taxon>
        <taxon>Agaricomycetidae</taxon>
        <taxon>Boletales</taxon>
        <taxon>Coniophorineae</taxon>
        <taxon>Coniophoraceae</taxon>
        <taxon>Coniophora</taxon>
    </lineage>
</organism>
<comment type="caution">
    <text evidence="1">The sequence shown here is derived from an EMBL/GenBank/DDBJ whole genome shotgun (WGS) entry which is preliminary data.</text>
</comment>
<dbReference type="KEGG" id="cput:CONPUDRAFT_152321"/>
<dbReference type="RefSeq" id="XP_007767095.1">
    <property type="nucleotide sequence ID" value="XM_007768905.1"/>
</dbReference>
<evidence type="ECO:0000313" key="2">
    <source>
        <dbReference type="Proteomes" id="UP000053558"/>
    </source>
</evidence>
<dbReference type="OrthoDB" id="6359816at2759"/>
<protein>
    <recommendedName>
        <fullName evidence="3">BTB domain-containing protein</fullName>
    </recommendedName>
</protein>
<accession>A0A5M3MW03</accession>
<dbReference type="InterPro" id="IPR011333">
    <property type="entry name" value="SKP1/BTB/POZ_sf"/>
</dbReference>
<dbReference type="Proteomes" id="UP000053558">
    <property type="component" value="Unassembled WGS sequence"/>
</dbReference>